<accession>A0A182X634</accession>
<organism evidence="2 3">
    <name type="scientific">Anopheles quadriannulatus</name>
    <name type="common">Mosquito</name>
    <dbReference type="NCBI Taxonomy" id="34691"/>
    <lineage>
        <taxon>Eukaryota</taxon>
        <taxon>Metazoa</taxon>
        <taxon>Ecdysozoa</taxon>
        <taxon>Arthropoda</taxon>
        <taxon>Hexapoda</taxon>
        <taxon>Insecta</taxon>
        <taxon>Pterygota</taxon>
        <taxon>Neoptera</taxon>
        <taxon>Endopterygota</taxon>
        <taxon>Diptera</taxon>
        <taxon>Nematocera</taxon>
        <taxon>Culicoidea</taxon>
        <taxon>Culicidae</taxon>
        <taxon>Anophelinae</taxon>
        <taxon>Anopheles</taxon>
    </lineage>
</organism>
<protein>
    <recommendedName>
        <fullName evidence="4">CCHC-type domain-containing protein</fullName>
    </recommendedName>
</protein>
<dbReference type="VEuPathDB" id="VectorBase:AQUA005270"/>
<evidence type="ECO:0000313" key="3">
    <source>
        <dbReference type="Proteomes" id="UP000076407"/>
    </source>
</evidence>
<sequence>KSDVQRNRNKSTIGQQTKRRQTTHQSSEPETSEQIANNKKIQMEEAKPRKEVIRCPDIEYLTEEELLEGLKEQKVVEVVIMKRKTEQTIRNTRTAIITFKTGKIPRVVDFGLYPVKVELYVPRPMRCITCMKLGHTKKWCQKEKICANCSEIDHKDQCKKTQCVSCGEAHHTLNRNCPVFVDEMEISRIKTEN</sequence>
<dbReference type="AlphaFoldDB" id="A0A182X634"/>
<dbReference type="EnsemblMetazoa" id="AQUA005270-RA">
    <property type="protein sequence ID" value="AQUA005270-PA"/>
    <property type="gene ID" value="AQUA005270"/>
</dbReference>
<dbReference type="STRING" id="34691.A0A182X634"/>
<feature type="compositionally biased region" description="Polar residues" evidence="1">
    <location>
        <begin position="23"/>
        <end position="40"/>
    </location>
</feature>
<proteinExistence type="predicted"/>
<evidence type="ECO:0000256" key="1">
    <source>
        <dbReference type="SAM" id="MobiDB-lite"/>
    </source>
</evidence>
<feature type="region of interest" description="Disordered" evidence="1">
    <location>
        <begin position="1"/>
        <end position="41"/>
    </location>
</feature>
<evidence type="ECO:0000313" key="2">
    <source>
        <dbReference type="EnsemblMetazoa" id="AQUA005270-PA"/>
    </source>
</evidence>
<name>A0A182X634_ANOQN</name>
<dbReference type="Proteomes" id="UP000076407">
    <property type="component" value="Unassembled WGS sequence"/>
</dbReference>
<evidence type="ECO:0008006" key="4">
    <source>
        <dbReference type="Google" id="ProtNLM"/>
    </source>
</evidence>
<keyword evidence="3" id="KW-1185">Reference proteome</keyword>
<reference evidence="2" key="1">
    <citation type="submission" date="2020-05" db="UniProtKB">
        <authorList>
            <consortium name="EnsemblMetazoa"/>
        </authorList>
    </citation>
    <scope>IDENTIFICATION</scope>
    <source>
        <strain evidence="2">SANGQUA</strain>
    </source>
</reference>